<keyword evidence="3" id="KW-1185">Reference proteome</keyword>
<feature type="compositionally biased region" description="Polar residues" evidence="1">
    <location>
        <begin position="47"/>
        <end position="58"/>
    </location>
</feature>
<evidence type="ECO:0000313" key="3">
    <source>
        <dbReference type="Proteomes" id="UP000838412"/>
    </source>
</evidence>
<protein>
    <submittedName>
        <fullName evidence="2">Hypp3991 protein</fullName>
    </submittedName>
</protein>
<reference evidence="2" key="1">
    <citation type="submission" date="2022-01" db="EMBL/GenBank/DDBJ databases">
        <authorList>
            <person name="Braso-Vives M."/>
        </authorList>
    </citation>
    <scope>NUCLEOTIDE SEQUENCE</scope>
</reference>
<proteinExistence type="predicted"/>
<dbReference type="AlphaFoldDB" id="A0A8K0A479"/>
<name>A0A8K0A479_BRALA</name>
<gene>
    <name evidence="2" type="primary">Hypp3991</name>
    <name evidence="2" type="ORF">BLAG_LOCUS21613</name>
</gene>
<dbReference type="EMBL" id="OV696692">
    <property type="protein sequence ID" value="CAH1268796.1"/>
    <property type="molecule type" value="Genomic_DNA"/>
</dbReference>
<organism evidence="2 3">
    <name type="scientific">Branchiostoma lanceolatum</name>
    <name type="common">Common lancelet</name>
    <name type="synonym">Amphioxus lanceolatum</name>
    <dbReference type="NCBI Taxonomy" id="7740"/>
    <lineage>
        <taxon>Eukaryota</taxon>
        <taxon>Metazoa</taxon>
        <taxon>Chordata</taxon>
        <taxon>Cephalochordata</taxon>
        <taxon>Leptocardii</taxon>
        <taxon>Amphioxiformes</taxon>
        <taxon>Branchiostomatidae</taxon>
        <taxon>Branchiostoma</taxon>
    </lineage>
</organism>
<dbReference type="OrthoDB" id="676979at2759"/>
<sequence>MRSLCASGLCVRDWSRWLRGQAGASVLPGDSSQTPRLVQPVRHGLNSDLTAQGDNSDLSELRPTVDKPIDAQRKPSPEARVIDMTCSKKNHGAIAAAEGLQTVLVLPPVRSHFPPLCPGSQLMEKIRHEGQDPTWRLQQPAVT</sequence>
<evidence type="ECO:0000313" key="2">
    <source>
        <dbReference type="EMBL" id="CAH1268796.1"/>
    </source>
</evidence>
<dbReference type="Proteomes" id="UP000838412">
    <property type="component" value="Chromosome 7"/>
</dbReference>
<feature type="region of interest" description="Disordered" evidence="1">
    <location>
        <begin position="43"/>
        <end position="63"/>
    </location>
</feature>
<accession>A0A8K0A479</accession>
<evidence type="ECO:0000256" key="1">
    <source>
        <dbReference type="SAM" id="MobiDB-lite"/>
    </source>
</evidence>